<dbReference type="PANTHER" id="PTHR37815">
    <property type="entry name" value="UPF0397 PROTEIN BC_2624-RELATED"/>
    <property type="match status" value="1"/>
</dbReference>
<dbReference type="AlphaFoldDB" id="A0A916VBU3"/>
<keyword evidence="3" id="KW-0472">Membrane</keyword>
<name>A0A916VBU3_9FIRM</name>
<evidence type="ECO:0000256" key="3">
    <source>
        <dbReference type="SAM" id="Phobius"/>
    </source>
</evidence>
<keyword evidence="5" id="KW-1185">Reference proteome</keyword>
<dbReference type="Proteomes" id="UP000613208">
    <property type="component" value="Unassembled WGS sequence"/>
</dbReference>
<reference evidence="4" key="1">
    <citation type="submission" date="2020-06" db="EMBL/GenBank/DDBJ databases">
        <title>Characterization of fructooligosaccharide metabolism and fructooligosaccharide-degrading enzymes in human commensal butyrate producers.</title>
        <authorList>
            <person name="Tanno H."/>
            <person name="Fujii T."/>
            <person name="Hirano K."/>
            <person name="Maeno S."/>
            <person name="Tonozuka T."/>
            <person name="Sakamoto M."/>
            <person name="Ohkuma M."/>
            <person name="Tochio T."/>
            <person name="Endo A."/>
        </authorList>
    </citation>
    <scope>NUCLEOTIDE SEQUENCE</scope>
    <source>
        <strain evidence="4">JCM 17466</strain>
    </source>
</reference>
<dbReference type="PANTHER" id="PTHR37815:SF3">
    <property type="entry name" value="UPF0397 PROTEIN SPR0429"/>
    <property type="match status" value="1"/>
</dbReference>
<dbReference type="InterPro" id="IPR009825">
    <property type="entry name" value="ECF_substrate-spec-like"/>
</dbReference>
<comment type="caution">
    <text evidence="4">The sequence shown here is derived from an EMBL/GenBank/DDBJ whole genome shotgun (WGS) entry which is preliminary data.</text>
</comment>
<dbReference type="Gene3D" id="1.10.1760.20">
    <property type="match status" value="1"/>
</dbReference>
<evidence type="ECO:0000313" key="5">
    <source>
        <dbReference type="Proteomes" id="UP000613208"/>
    </source>
</evidence>
<proteinExistence type="predicted"/>
<feature type="transmembrane region" description="Helical" evidence="3">
    <location>
        <begin position="142"/>
        <end position="162"/>
    </location>
</feature>
<feature type="transmembrane region" description="Helical" evidence="3">
    <location>
        <begin position="7"/>
        <end position="28"/>
    </location>
</feature>
<sequence length="178" mass="18853">MNQMKKLVYTALFTALCCIATMLIQIPLAATNGYIHLGDAFVILSGIILGKKYGGFAAGIGSAFADLFTGYVYFAPVTFIIKFLTAFCAAVIYKKVTGLHVNKMLAVILCGIAAIIIVTGGYFIYSYITIGPAALLSVPGNIVQGLSGLVISFLLFPVLDAVPDIRGMRAQLNSNITA</sequence>
<keyword evidence="1 3" id="KW-0812">Transmembrane</keyword>
<protein>
    <submittedName>
        <fullName evidence="4">Membrane protein</fullName>
    </submittedName>
</protein>
<gene>
    <name evidence="4" type="ORF">ANBU17_02670</name>
</gene>
<evidence type="ECO:0000256" key="1">
    <source>
        <dbReference type="ARBA" id="ARBA00022692"/>
    </source>
</evidence>
<dbReference type="RefSeq" id="WP_201309670.1">
    <property type="nucleotide sequence ID" value="NZ_BLYI01000006.1"/>
</dbReference>
<dbReference type="EMBL" id="BLYI01000006">
    <property type="protein sequence ID" value="GFO83920.1"/>
    <property type="molecule type" value="Genomic_DNA"/>
</dbReference>
<feature type="transmembrane region" description="Helical" evidence="3">
    <location>
        <begin position="71"/>
        <end position="93"/>
    </location>
</feature>
<evidence type="ECO:0000313" key="4">
    <source>
        <dbReference type="EMBL" id="GFO83920.1"/>
    </source>
</evidence>
<keyword evidence="2 3" id="KW-1133">Transmembrane helix</keyword>
<accession>A0A916VBU3</accession>
<organism evidence="4 5">
    <name type="scientific">Anaerostipes butyraticus</name>
    <dbReference type="NCBI Taxonomy" id="645466"/>
    <lineage>
        <taxon>Bacteria</taxon>
        <taxon>Bacillati</taxon>
        <taxon>Bacillota</taxon>
        <taxon>Clostridia</taxon>
        <taxon>Lachnospirales</taxon>
        <taxon>Lachnospiraceae</taxon>
        <taxon>Anaerostipes</taxon>
    </lineage>
</organism>
<dbReference type="Pfam" id="PF07155">
    <property type="entry name" value="ECF-ribofla_trS"/>
    <property type="match status" value="1"/>
</dbReference>
<evidence type="ECO:0000256" key="2">
    <source>
        <dbReference type="ARBA" id="ARBA00022989"/>
    </source>
</evidence>
<dbReference type="GO" id="GO:0016020">
    <property type="term" value="C:membrane"/>
    <property type="evidence" value="ECO:0007669"/>
    <property type="project" value="InterPro"/>
</dbReference>
<feature type="transmembrane region" description="Helical" evidence="3">
    <location>
        <begin position="105"/>
        <end position="130"/>
    </location>
</feature>